<reference evidence="2 3" key="1">
    <citation type="submission" date="2017-07" db="EMBL/GenBank/DDBJ databases">
        <title>The complete genome sequence of Bacillus mesonae strain H20-5, an efficient strain improving plant abiotic stress resistance.</title>
        <authorList>
            <person name="Kim S.Y."/>
            <person name="Song H."/>
            <person name="Sang M.K."/>
            <person name="Weon H.-Y."/>
            <person name="Song J."/>
        </authorList>
    </citation>
    <scope>NUCLEOTIDE SEQUENCE [LARGE SCALE GENOMIC DNA]</scope>
    <source>
        <strain evidence="2 3">H20-5</strain>
    </source>
</reference>
<dbReference type="OrthoDB" id="2922964at2"/>
<keyword evidence="3" id="KW-1185">Reference proteome</keyword>
<feature type="domain" description="Inhibitor I9" evidence="1">
    <location>
        <begin position="35"/>
        <end position="130"/>
    </location>
</feature>
<sequence length="137" mass="15165">MVPDTLSMKGEEMMYPSVFVDPMIDLNSINVVSVIVVFRTPPASSAVAHAKMAGVPLTLEQAEQDVKESHHRFQRDVKRYLESAHIPYKITNTYSSALNGVAMSLPAVAIRQLLHSPEIQSIHANKEISLDPPMSPR</sequence>
<dbReference type="EMBL" id="CP022572">
    <property type="protein sequence ID" value="AZU64092.1"/>
    <property type="molecule type" value="Genomic_DNA"/>
</dbReference>
<dbReference type="Gene3D" id="3.30.70.80">
    <property type="entry name" value="Peptidase S8 propeptide/proteinase inhibitor I9"/>
    <property type="match status" value="1"/>
</dbReference>
<evidence type="ECO:0000313" key="3">
    <source>
        <dbReference type="Proteomes" id="UP000282892"/>
    </source>
</evidence>
<dbReference type="InterPro" id="IPR037045">
    <property type="entry name" value="S8pro/Inhibitor_I9_sf"/>
</dbReference>
<dbReference type="AlphaFoldDB" id="A0A3T0I433"/>
<accession>A0A3T0I433</accession>
<dbReference type="KEGG" id="nmk:CHR53_24090"/>
<dbReference type="Pfam" id="PF05922">
    <property type="entry name" value="Inhibitor_I9"/>
    <property type="match status" value="1"/>
</dbReference>
<organism evidence="2 3">
    <name type="scientific">Neobacillus mesonae</name>
    <dbReference type="NCBI Taxonomy" id="1193713"/>
    <lineage>
        <taxon>Bacteria</taxon>
        <taxon>Bacillati</taxon>
        <taxon>Bacillota</taxon>
        <taxon>Bacilli</taxon>
        <taxon>Bacillales</taxon>
        <taxon>Bacillaceae</taxon>
        <taxon>Neobacillus</taxon>
    </lineage>
</organism>
<dbReference type="Proteomes" id="UP000282892">
    <property type="component" value="Chromosome"/>
</dbReference>
<dbReference type="STRING" id="1193713.GCA_001636315_01713"/>
<name>A0A3T0I433_9BACI</name>
<gene>
    <name evidence="2" type="ORF">CHR53_24090</name>
</gene>
<proteinExistence type="predicted"/>
<evidence type="ECO:0000259" key="1">
    <source>
        <dbReference type="Pfam" id="PF05922"/>
    </source>
</evidence>
<protein>
    <recommendedName>
        <fullName evidence="1">Inhibitor I9 domain-containing protein</fullName>
    </recommendedName>
</protein>
<dbReference type="InterPro" id="IPR010259">
    <property type="entry name" value="S8pro/Inhibitor_I9"/>
</dbReference>
<evidence type="ECO:0000313" key="2">
    <source>
        <dbReference type="EMBL" id="AZU64092.1"/>
    </source>
</evidence>